<dbReference type="PANTHER" id="PTHR30461">
    <property type="entry name" value="DNA-INVERTASE FROM LAMBDOID PROPHAGE"/>
    <property type="match status" value="1"/>
</dbReference>
<dbReference type="PANTHER" id="PTHR30461:SF19">
    <property type="entry name" value="SITE-SPECIFIC RECOMBINASE RESOLVASE FAMILY"/>
    <property type="match status" value="1"/>
</dbReference>
<dbReference type="SUPFAM" id="SSF53041">
    <property type="entry name" value="Resolvase-like"/>
    <property type="match status" value="1"/>
</dbReference>
<dbReference type="PROSITE" id="PS51736">
    <property type="entry name" value="RECOMBINASES_3"/>
    <property type="match status" value="1"/>
</dbReference>
<feature type="domain" description="Resolvase/invertase-type recombinase catalytic" evidence="1">
    <location>
        <begin position="1"/>
        <end position="138"/>
    </location>
</feature>
<dbReference type="InterPro" id="IPR050639">
    <property type="entry name" value="SSR_resolvase"/>
</dbReference>
<dbReference type="Gene3D" id="3.40.50.1390">
    <property type="entry name" value="Resolvase, N-terminal catalytic domain"/>
    <property type="match status" value="1"/>
</dbReference>
<dbReference type="CDD" id="cd03768">
    <property type="entry name" value="SR_ResInv"/>
    <property type="match status" value="1"/>
</dbReference>
<reference evidence="2 3" key="1">
    <citation type="submission" date="2023-02" db="EMBL/GenBank/DDBJ databases">
        <title>Genome sequence of Lentisphaera profundi SAORIC-696.</title>
        <authorList>
            <person name="Kim e."/>
            <person name="Cho J.-C."/>
            <person name="Choi A."/>
            <person name="Kang I."/>
        </authorList>
    </citation>
    <scope>NUCLEOTIDE SEQUENCE [LARGE SCALE GENOMIC DNA]</scope>
    <source>
        <strain evidence="2 3">SAORIC-696</strain>
    </source>
</reference>
<keyword evidence="3" id="KW-1185">Reference proteome</keyword>
<dbReference type="InterPro" id="IPR006119">
    <property type="entry name" value="Resolv_N"/>
</dbReference>
<protein>
    <submittedName>
        <fullName evidence="2">Recombinase family protein</fullName>
    </submittedName>
</protein>
<evidence type="ECO:0000259" key="1">
    <source>
        <dbReference type="PROSITE" id="PS51736"/>
    </source>
</evidence>
<accession>A0ABY7VXJ4</accession>
<evidence type="ECO:0000313" key="2">
    <source>
        <dbReference type="EMBL" id="WDE97449.1"/>
    </source>
</evidence>
<name>A0ABY7VXJ4_9BACT</name>
<proteinExistence type="predicted"/>
<gene>
    <name evidence="2" type="ORF">PQO03_09285</name>
</gene>
<dbReference type="Pfam" id="PF00239">
    <property type="entry name" value="Resolvase"/>
    <property type="match status" value="1"/>
</dbReference>
<organism evidence="2 3">
    <name type="scientific">Lentisphaera profundi</name>
    <dbReference type="NCBI Taxonomy" id="1658616"/>
    <lineage>
        <taxon>Bacteria</taxon>
        <taxon>Pseudomonadati</taxon>
        <taxon>Lentisphaerota</taxon>
        <taxon>Lentisphaeria</taxon>
        <taxon>Lentisphaerales</taxon>
        <taxon>Lentisphaeraceae</taxon>
        <taxon>Lentisphaera</taxon>
    </lineage>
</organism>
<dbReference type="EMBL" id="CP117811">
    <property type="protein sequence ID" value="WDE97449.1"/>
    <property type="molecule type" value="Genomic_DNA"/>
</dbReference>
<dbReference type="Proteomes" id="UP001214250">
    <property type="component" value="Chromosome 1"/>
</dbReference>
<dbReference type="SMART" id="SM00857">
    <property type="entry name" value="Resolvase"/>
    <property type="match status" value="1"/>
</dbReference>
<evidence type="ECO:0000313" key="3">
    <source>
        <dbReference type="Proteomes" id="UP001214250"/>
    </source>
</evidence>
<sequence>MRVSTDKQTVANQRDEIQRYCESNGLRVDQEMELEISSRKSDTERGIDTLKENLTSGSILICSELSRLGRNTASVIVLINELVAKGVRVILIKQGMDIRDNDMSSKIMVTMFSLFAELERDFVSLRTKEALAMRKRAGMVLGRPKGTKGKSKYTEYKSRIQALLTEGVSVRKIALQHLPELELKNPTGLHDYIKAEALTA</sequence>
<dbReference type="InterPro" id="IPR036162">
    <property type="entry name" value="Resolvase-like_N_sf"/>
</dbReference>